<feature type="region of interest" description="Disordered" evidence="6">
    <location>
        <begin position="1173"/>
        <end position="1222"/>
    </location>
</feature>
<evidence type="ECO:0000256" key="2">
    <source>
        <dbReference type="ARBA" id="ARBA00022692"/>
    </source>
</evidence>
<feature type="region of interest" description="Disordered" evidence="6">
    <location>
        <begin position="345"/>
        <end position="425"/>
    </location>
</feature>
<dbReference type="GO" id="GO:0005789">
    <property type="term" value="C:endoplasmic reticulum membrane"/>
    <property type="evidence" value="ECO:0007669"/>
    <property type="project" value="UniProtKB-SubCell"/>
</dbReference>
<feature type="compositionally biased region" description="Low complexity" evidence="6">
    <location>
        <begin position="179"/>
        <end position="192"/>
    </location>
</feature>
<feature type="region of interest" description="Disordered" evidence="6">
    <location>
        <begin position="1424"/>
        <end position="1446"/>
    </location>
</feature>
<feature type="transmembrane region" description="Helical" evidence="7">
    <location>
        <begin position="219"/>
        <end position="251"/>
    </location>
</feature>
<keyword evidence="7" id="KW-0472">Membrane</keyword>
<keyword evidence="5 7" id="KW-1133">Transmembrane helix</keyword>
<dbReference type="GO" id="GO:0061817">
    <property type="term" value="P:endoplasmic reticulum-plasma membrane tethering"/>
    <property type="evidence" value="ECO:0007669"/>
    <property type="project" value="InterPro"/>
</dbReference>
<feature type="compositionally biased region" description="Low complexity" evidence="6">
    <location>
        <begin position="390"/>
        <end position="409"/>
    </location>
</feature>
<dbReference type="PANTHER" id="PTHR47348:SF3">
    <property type="entry name" value="MEIOTICALLY UP-REGULATED GENE 190 PROTEIN"/>
    <property type="match status" value="1"/>
</dbReference>
<protein>
    <recommendedName>
        <fullName evidence="8">C2 domain-containing protein</fullName>
    </recommendedName>
</protein>
<feature type="region of interest" description="Disordered" evidence="6">
    <location>
        <begin position="1"/>
        <end position="103"/>
    </location>
</feature>
<dbReference type="CDD" id="cd04052">
    <property type="entry name" value="C2B_Tricalbin-like"/>
    <property type="match status" value="1"/>
</dbReference>
<proteinExistence type="predicted"/>
<dbReference type="InterPro" id="IPR037765">
    <property type="entry name" value="C2B_Tricalbin"/>
</dbReference>
<dbReference type="PANTHER" id="PTHR47348">
    <property type="entry name" value="MEIOTICALLY UP-REGULATED GENE 190 PROTEIN"/>
    <property type="match status" value="1"/>
</dbReference>
<feature type="compositionally biased region" description="Pro residues" evidence="6">
    <location>
        <begin position="9"/>
        <end position="24"/>
    </location>
</feature>
<feature type="region of interest" description="Disordered" evidence="6">
    <location>
        <begin position="462"/>
        <end position="492"/>
    </location>
</feature>
<dbReference type="InterPro" id="IPR035892">
    <property type="entry name" value="C2_domain_sf"/>
</dbReference>
<name>A0A427YKY1_9TREE</name>
<evidence type="ECO:0000256" key="7">
    <source>
        <dbReference type="SAM" id="Phobius"/>
    </source>
</evidence>
<dbReference type="CDD" id="cd21676">
    <property type="entry name" value="SMP_Mug190"/>
    <property type="match status" value="1"/>
</dbReference>
<evidence type="ECO:0000259" key="8">
    <source>
        <dbReference type="PROSITE" id="PS50004"/>
    </source>
</evidence>
<keyword evidence="3" id="KW-0677">Repeat</keyword>
<gene>
    <name evidence="9" type="ORF">EHS25_009095</name>
</gene>
<dbReference type="Proteomes" id="UP000279259">
    <property type="component" value="Unassembled WGS sequence"/>
</dbReference>
<evidence type="ECO:0000256" key="4">
    <source>
        <dbReference type="ARBA" id="ARBA00022824"/>
    </source>
</evidence>
<feature type="domain" description="C2" evidence="8">
    <location>
        <begin position="841"/>
        <end position="991"/>
    </location>
</feature>
<dbReference type="EMBL" id="RSCD01000007">
    <property type="protein sequence ID" value="RSH91726.1"/>
    <property type="molecule type" value="Genomic_DNA"/>
</dbReference>
<feature type="compositionally biased region" description="Basic and acidic residues" evidence="6">
    <location>
        <begin position="410"/>
        <end position="419"/>
    </location>
</feature>
<feature type="compositionally biased region" description="Low complexity" evidence="6">
    <location>
        <begin position="25"/>
        <end position="37"/>
    </location>
</feature>
<dbReference type="STRING" id="1890683.A0A427YKY1"/>
<feature type="region of interest" description="Disordered" evidence="6">
    <location>
        <begin position="165"/>
        <end position="192"/>
    </location>
</feature>
<feature type="region of interest" description="Disordered" evidence="6">
    <location>
        <begin position="115"/>
        <end position="138"/>
    </location>
</feature>
<dbReference type="Gene3D" id="2.60.40.150">
    <property type="entry name" value="C2 domain"/>
    <property type="match status" value="2"/>
</dbReference>
<dbReference type="OrthoDB" id="419768at2759"/>
<reference evidence="9 10" key="1">
    <citation type="submission" date="2018-11" db="EMBL/GenBank/DDBJ databases">
        <title>Genome sequence of Saitozyma podzolica DSM 27192.</title>
        <authorList>
            <person name="Aliyu H."/>
            <person name="Gorte O."/>
            <person name="Ochsenreither K."/>
        </authorList>
    </citation>
    <scope>NUCLEOTIDE SEQUENCE [LARGE SCALE GENOMIC DNA]</scope>
    <source>
        <strain evidence="9 10">DSM 27192</strain>
    </source>
</reference>
<dbReference type="SUPFAM" id="SSF49562">
    <property type="entry name" value="C2 domain (Calcium/lipid-binding domain, CaLB)"/>
    <property type="match status" value="2"/>
</dbReference>
<accession>A0A427YKY1</accession>
<dbReference type="Pfam" id="PF25669">
    <property type="entry name" value="SMP_MUG190-like"/>
    <property type="match status" value="2"/>
</dbReference>
<evidence type="ECO:0000256" key="6">
    <source>
        <dbReference type="SAM" id="MobiDB-lite"/>
    </source>
</evidence>
<dbReference type="InterPro" id="IPR000008">
    <property type="entry name" value="C2_dom"/>
</dbReference>
<dbReference type="Pfam" id="PF00168">
    <property type="entry name" value="C2"/>
    <property type="match status" value="2"/>
</dbReference>
<keyword evidence="2 7" id="KW-0812">Transmembrane</keyword>
<feature type="compositionally biased region" description="Basic residues" evidence="6">
    <location>
        <begin position="358"/>
        <end position="367"/>
    </location>
</feature>
<evidence type="ECO:0000313" key="10">
    <source>
        <dbReference type="Proteomes" id="UP000279259"/>
    </source>
</evidence>
<feature type="compositionally biased region" description="Polar residues" evidence="6">
    <location>
        <begin position="345"/>
        <end position="355"/>
    </location>
</feature>
<comment type="subcellular location">
    <subcellularLocation>
        <location evidence="1">Endoplasmic reticulum membrane</location>
    </subcellularLocation>
</comment>
<feature type="compositionally biased region" description="Basic and acidic residues" evidence="6">
    <location>
        <begin position="87"/>
        <end position="97"/>
    </location>
</feature>
<feature type="compositionally biased region" description="Low complexity" evidence="6">
    <location>
        <begin position="1175"/>
        <end position="1188"/>
    </location>
</feature>
<sequence>MSDHAHPAQLPPPLPPRKSSPAPPSSSSLAPAQAGPSESEADVGYGGHVGLAEVRTPPPLPPRSMLSAVRPLPPPDKSVGGTPNIGEEVRDAPEKPALKTVPANAVAVEVTPSTPVATKQEGLQGPASVQPSSTATPIDQTPSIVPTQHAEILLSPPATEVANAVTSASEEQCPPPAAPASSLLSAPALPPRRSSNRAAAEIFPDTIPLPSFSHSPTRYALVSLTLVVLAYFRLAPLWLLLAVLALLAIYARRNDEAKSDKLETPGLTGHAREEAVAWVNHALYALFPLISTDVLTPFIDLMEDALLQQVPPIVTSVRLTSPALGSQPLLLTYLRPMSDQEWFASISTGSPSNPNYPRKGKGHRRAKSSTSKFPEGAAATPKKGHSRSVSAGSTPATTMTPSPSGMSRSSSKEGNDGNRVDPFAVVQETERRRKRNMIVRALSKRRRNGQGAIDVDVDALMESSENDGTGDGQRGATDHPIDGRGEDQDENAGQYVNYQVGFEYKRTELAKRRGWGLHVLAYFGIGVKGLGHSEIPVYIDVLSIKGTVNLRLLLSATPPFAKTATFSFTRLPDFDISAKPLARAAFNAMELPGMKSYGTSALLAFQMASAFVRPESYTLDIDRLLLGREASLRTASIGVLHIVIHGAENLPKTDTMGSTDPYVAISLSKFHRPLFSTRTVIDDQNPSWEEPAFILVASEAIERGEHLRLRVCDSDRYTADDAIGIVELDLAELADEASRSSQLIRRSDELEADHPGMRVQGTLHWSVRFCPLWQMSDEEMKKRVEEMRSVRRGEPSEVEIEKGMPGWLRWVQGVVERPPEWEEERKKRRKETLAWFTGEMERDEMEVALRPSEDKRSGVLQFHIHQCHELELESLGGTYSSSLNRRKAAVGGKPALSDVVDRTSAENPDPPSAYVEVLLNDRLVYRTRTKQFTPLPYFNAVSERFIRDWSRAKIVFVVRDERDREHDPILGIVSIPLREAFTNGCQTTRWYPIVGGLGWGRIRLSLLWKPVDIDLPPRVSGYEVSTLEIKSLAATNLVGNSEKGMAVSLETDTDRFTLYSGDAYDNGKSTITLEDAQAELPQTPSAFDDLAELTEVEWDIQRPIRLAVEYRHSCSVLLSFVVRTGVLKKKKVLAIGSVRLTDCADNEECTRTIPIFGTNSVKDAVHAAQLFEKMQGQQQQQQQQQEQQPLKSDRPLSAATVSSVGSARSGPPTPSRDSGAVQQTRLVGFASIRFAVRPGVSRAHKRLAKKDMRFKHVYEAWEAEREVKIGLDKMGMRDAVRKEKEGVMKRESALAKKGRSGEAVGAAGAVGGVDNGENGREEMDSESESGTSSDESDEDGQGQGRPRRSASTSGKSLASAGVGTKAVGRDGSESAEEDLGVEGFGSERRAHAHALHKRHKGIFQLKIARTGRFVKDKIEAKMWARSSERRARGADLEVEKEGQSRL</sequence>
<organism evidence="9 10">
    <name type="scientific">Saitozyma podzolica</name>
    <dbReference type="NCBI Taxonomy" id="1890683"/>
    <lineage>
        <taxon>Eukaryota</taxon>
        <taxon>Fungi</taxon>
        <taxon>Dikarya</taxon>
        <taxon>Basidiomycota</taxon>
        <taxon>Agaricomycotina</taxon>
        <taxon>Tremellomycetes</taxon>
        <taxon>Tremellales</taxon>
        <taxon>Trimorphomycetaceae</taxon>
        <taxon>Saitozyma</taxon>
    </lineage>
</organism>
<feature type="compositionally biased region" description="Basic and acidic residues" evidence="6">
    <location>
        <begin position="476"/>
        <end position="486"/>
    </location>
</feature>
<comment type="caution">
    <text evidence="9">The sequence shown here is derived from an EMBL/GenBank/DDBJ whole genome shotgun (WGS) entry which is preliminary data.</text>
</comment>
<feature type="compositionally biased region" description="Basic and acidic residues" evidence="6">
    <location>
        <begin position="1282"/>
        <end position="1294"/>
    </location>
</feature>
<keyword evidence="10" id="KW-1185">Reference proteome</keyword>
<evidence type="ECO:0000256" key="1">
    <source>
        <dbReference type="ARBA" id="ARBA00004586"/>
    </source>
</evidence>
<dbReference type="PROSITE" id="PS50004">
    <property type="entry name" value="C2"/>
    <property type="match status" value="2"/>
</dbReference>
<evidence type="ECO:0000256" key="3">
    <source>
        <dbReference type="ARBA" id="ARBA00022737"/>
    </source>
</evidence>
<keyword evidence="4" id="KW-0256">Endoplasmic reticulum</keyword>
<dbReference type="SMART" id="SM00239">
    <property type="entry name" value="C2"/>
    <property type="match status" value="2"/>
</dbReference>
<feature type="region of interest" description="Disordered" evidence="6">
    <location>
        <begin position="1282"/>
        <end position="1384"/>
    </location>
</feature>
<feature type="domain" description="C2" evidence="8">
    <location>
        <begin position="620"/>
        <end position="744"/>
    </location>
</feature>
<evidence type="ECO:0000313" key="9">
    <source>
        <dbReference type="EMBL" id="RSH91726.1"/>
    </source>
</evidence>
<feature type="compositionally biased region" description="Polar residues" evidence="6">
    <location>
        <begin position="127"/>
        <end position="138"/>
    </location>
</feature>
<evidence type="ECO:0000256" key="5">
    <source>
        <dbReference type="ARBA" id="ARBA00022989"/>
    </source>
</evidence>